<dbReference type="GeneID" id="54554381"/>
<organism evidence="1 2">
    <name type="scientific">Westerdykella ornata</name>
    <dbReference type="NCBI Taxonomy" id="318751"/>
    <lineage>
        <taxon>Eukaryota</taxon>
        <taxon>Fungi</taxon>
        <taxon>Dikarya</taxon>
        <taxon>Ascomycota</taxon>
        <taxon>Pezizomycotina</taxon>
        <taxon>Dothideomycetes</taxon>
        <taxon>Pleosporomycetidae</taxon>
        <taxon>Pleosporales</taxon>
        <taxon>Sporormiaceae</taxon>
        <taxon>Westerdykella</taxon>
    </lineage>
</organism>
<name>A0A6A6JCJ5_WESOR</name>
<dbReference type="OrthoDB" id="5423696at2759"/>
<gene>
    <name evidence="1" type="ORF">EI97DRAFT_461529</name>
</gene>
<dbReference type="Proteomes" id="UP000800097">
    <property type="component" value="Unassembled WGS sequence"/>
</dbReference>
<evidence type="ECO:0000313" key="2">
    <source>
        <dbReference type="Proteomes" id="UP000800097"/>
    </source>
</evidence>
<dbReference type="EMBL" id="ML986515">
    <property type="protein sequence ID" value="KAF2272909.1"/>
    <property type="molecule type" value="Genomic_DNA"/>
</dbReference>
<dbReference type="AlphaFoldDB" id="A0A6A6JCJ5"/>
<protein>
    <submittedName>
        <fullName evidence="1">Uncharacterized protein</fullName>
    </submittedName>
</protein>
<accession>A0A6A6JCJ5</accession>
<keyword evidence="2" id="KW-1185">Reference proteome</keyword>
<proteinExistence type="predicted"/>
<sequence length="782" mass="88810">MPLELGFQANAGPLTQISIQLLSMETAYHLAVSTIGWWKARRKADTLNAILDARMASLAPIATFNMRNYTIMRRKHPMFGVARQPKGALVSVELPAASSSDYGTTGLCCLYALVTALLCFYDQKSVVSILMELLPDHLLHYDQDDVRLSKEPGPLYTAVRAFVVEVAKEEANGKATRTLQRAVDDLRLILGETPRVCYDSLKNSDCREVMAFLEWLAVPYSKRQCHLYPTRSFLVWALAEVLSILGFELHVSKIVITSPEQYLATFERDNNIDEMGIYFVPVSVGRTDPFLAGQISSKEIIPTSTVRIIAIHAIPRMELGQFLMHDSKQMDTLIEAWIFTFNHFQDQSTDKFTVDLSQHQKAALEPFNHKDLEFGLVSLVYQSLKRPVAKFVQATCPDCPPLRRDSFMEEHCSRSCWLEEGRHNEEGRLMLRIIYMAAAYSLACRYVKDTNGRADLNIEVGYEPSKSESIGEFLAMKPTWHDWFMNHYHIFRPYSCDSDELLFKLAYAMCGSPVSRQHSTKPIEYYGCHVNGLTLLSKFPQAPVNSRSPYTFHLRFGQPLDLPVQDNLIISRDKATRLKGKTIQMPPSDPEELLEPDCNDLVRWDVEPDWEDSELDIHYQCRTQGIRKLSVPLPLMKTSLKAMQDTICEHPCQDPISQHAHQLDRNAILARHEQSLSCHIVRYKSIRQQGYSRILLEPRKLLGCVNQKPTVVILETFSDPVEHWLALNTECQATSEIPFPNVRRIISDCLQCGLDAAGRIPRVMLDTVVILVVTPRGCVLSG</sequence>
<reference evidence="1" key="1">
    <citation type="journal article" date="2020" name="Stud. Mycol.">
        <title>101 Dothideomycetes genomes: a test case for predicting lifestyles and emergence of pathogens.</title>
        <authorList>
            <person name="Haridas S."/>
            <person name="Albert R."/>
            <person name="Binder M."/>
            <person name="Bloem J."/>
            <person name="Labutti K."/>
            <person name="Salamov A."/>
            <person name="Andreopoulos B."/>
            <person name="Baker S."/>
            <person name="Barry K."/>
            <person name="Bills G."/>
            <person name="Bluhm B."/>
            <person name="Cannon C."/>
            <person name="Castanera R."/>
            <person name="Culley D."/>
            <person name="Daum C."/>
            <person name="Ezra D."/>
            <person name="Gonzalez J."/>
            <person name="Henrissat B."/>
            <person name="Kuo A."/>
            <person name="Liang C."/>
            <person name="Lipzen A."/>
            <person name="Lutzoni F."/>
            <person name="Magnuson J."/>
            <person name="Mondo S."/>
            <person name="Nolan M."/>
            <person name="Ohm R."/>
            <person name="Pangilinan J."/>
            <person name="Park H.-J."/>
            <person name="Ramirez L."/>
            <person name="Alfaro M."/>
            <person name="Sun H."/>
            <person name="Tritt A."/>
            <person name="Yoshinaga Y."/>
            <person name="Zwiers L.-H."/>
            <person name="Turgeon B."/>
            <person name="Goodwin S."/>
            <person name="Spatafora J."/>
            <person name="Crous P."/>
            <person name="Grigoriev I."/>
        </authorList>
    </citation>
    <scope>NUCLEOTIDE SEQUENCE</scope>
    <source>
        <strain evidence="1">CBS 379.55</strain>
    </source>
</reference>
<evidence type="ECO:0000313" key="1">
    <source>
        <dbReference type="EMBL" id="KAF2272909.1"/>
    </source>
</evidence>
<dbReference type="RefSeq" id="XP_033650448.1">
    <property type="nucleotide sequence ID" value="XM_033801206.1"/>
</dbReference>